<reference evidence="1" key="1">
    <citation type="submission" date="2019-11" db="EMBL/GenBank/DDBJ databases">
        <authorList>
            <person name="Feng L."/>
        </authorList>
    </citation>
    <scope>NUCLEOTIDE SEQUENCE</scope>
    <source>
        <strain evidence="1">AodontolyticusLFYP35</strain>
    </source>
</reference>
<organism evidence="1">
    <name type="scientific">Schaalia odontolytica</name>
    <dbReference type="NCBI Taxonomy" id="1660"/>
    <lineage>
        <taxon>Bacteria</taxon>
        <taxon>Bacillati</taxon>
        <taxon>Actinomycetota</taxon>
        <taxon>Actinomycetes</taxon>
        <taxon>Actinomycetales</taxon>
        <taxon>Actinomycetaceae</taxon>
        <taxon>Schaalia</taxon>
    </lineage>
</organism>
<sequence>MQFNGDAHYQCSPEAFVEISTTPGFVAERIGPLLKDPVIENPQQSAVSAWGLINPEVVPAKVRSLVANKARVEYDEVWTQVAPGEFRAKCTLAVKGLPVSAEFTQTVTAVSGDLNQCQWHVDGDYHVLIPLIGRSAENTIFEHLEQAFERDRRIVNNWLIGHAGEYPIAQ</sequence>
<proteinExistence type="predicted"/>
<dbReference type="AlphaFoldDB" id="A0A6N2T1F9"/>
<dbReference type="EMBL" id="CACRSM010000002">
    <property type="protein sequence ID" value="VYS97900.1"/>
    <property type="molecule type" value="Genomic_DNA"/>
</dbReference>
<name>A0A6N2T1F9_9ACTO</name>
<gene>
    <name evidence="1" type="ORF">AOLFYP35_01072</name>
</gene>
<dbReference type="InterPro" id="IPR019639">
    <property type="entry name" value="DUF2505"/>
</dbReference>
<evidence type="ECO:0000313" key="1">
    <source>
        <dbReference type="EMBL" id="VYS97900.1"/>
    </source>
</evidence>
<accession>A0A6N2T1F9</accession>
<evidence type="ECO:0008006" key="2">
    <source>
        <dbReference type="Google" id="ProtNLM"/>
    </source>
</evidence>
<protein>
    <recommendedName>
        <fullName evidence="2">DUF2505 domain-containing protein</fullName>
    </recommendedName>
</protein>
<dbReference type="Pfam" id="PF10698">
    <property type="entry name" value="DUF2505"/>
    <property type="match status" value="1"/>
</dbReference>